<dbReference type="EMBL" id="CP012328">
    <property type="protein sequence ID" value="AKU79898.1"/>
    <property type="molecule type" value="Genomic_DNA"/>
</dbReference>
<dbReference type="PATRIC" id="fig|216946.3.peg.671"/>
<evidence type="ECO:0000313" key="2">
    <source>
        <dbReference type="Proteomes" id="UP000067243"/>
    </source>
</evidence>
<keyword evidence="2" id="KW-1185">Reference proteome</keyword>
<dbReference type="KEGG" id="stur:STURON_00652"/>
<dbReference type="RefSeq" id="WP_075048482.1">
    <property type="nucleotide sequence ID" value="NZ_CP012328.1"/>
</dbReference>
<dbReference type="STRING" id="216946.STURO_v1c06500"/>
<proteinExistence type="predicted"/>
<dbReference type="AlphaFoldDB" id="A0A0K1P6H0"/>
<reference evidence="1 2" key="1">
    <citation type="journal article" date="2015" name="Genome Announc.">
        <title>Complete Genome Sequence of Spiroplasma turonicum Strain Tab4cT, a Parasite of a Horse Fly, Haematopota sp. (Diptera: Tabanidae).</title>
        <authorList>
            <person name="Davis R.E."/>
            <person name="Shao J."/>
            <person name="Zhao Y."/>
            <person name="Gasparich G.E."/>
            <person name="Gaynor B.J."/>
            <person name="Donofrio N."/>
        </authorList>
    </citation>
    <scope>NUCLEOTIDE SEQUENCE [LARGE SCALE GENOMIC DNA]</scope>
    <source>
        <strain evidence="1 2">Tab4c</strain>
    </source>
</reference>
<dbReference type="Proteomes" id="UP000067243">
    <property type="component" value="Chromosome"/>
</dbReference>
<name>A0A0K1P6H0_9MOLU</name>
<evidence type="ECO:0000313" key="1">
    <source>
        <dbReference type="EMBL" id="AKU79898.1"/>
    </source>
</evidence>
<protein>
    <submittedName>
        <fullName evidence="1">Uncharacterized protein</fullName>
    </submittedName>
</protein>
<organism evidence="1 2">
    <name type="scientific">Spiroplasma turonicum</name>
    <dbReference type="NCBI Taxonomy" id="216946"/>
    <lineage>
        <taxon>Bacteria</taxon>
        <taxon>Bacillati</taxon>
        <taxon>Mycoplasmatota</taxon>
        <taxon>Mollicutes</taxon>
        <taxon>Entomoplasmatales</taxon>
        <taxon>Spiroplasmataceae</taxon>
        <taxon>Spiroplasma</taxon>
    </lineage>
</organism>
<sequence>MKKLVLSLIALFNLNGFLILNPKYYVNKVGNFESIKNDINEISTRGDSYNPTFPTISKSNLNITANAHIFSTSGGDHGDVKESGWISIINMLDYARSVGEFLNNYSSISYQFDASYYHDAYGYSSWGWFRDKYNKNYNLKTLRDAGSGGIMYERDQVYKENYHSTNSRSKYKLRISGNSIQGYVEGHAWGYVKHTPGTNGIDVKDEPIIHSVTIYSSFNQSNIEKR</sequence>
<accession>A0A0K1P6H0</accession>
<gene>
    <name evidence="1" type="ORF">STURON_00652</name>
</gene>